<organism evidence="2 3">
    <name type="scientific">Euplotes crassus</name>
    <dbReference type="NCBI Taxonomy" id="5936"/>
    <lineage>
        <taxon>Eukaryota</taxon>
        <taxon>Sar</taxon>
        <taxon>Alveolata</taxon>
        <taxon>Ciliophora</taxon>
        <taxon>Intramacronucleata</taxon>
        <taxon>Spirotrichea</taxon>
        <taxon>Hypotrichia</taxon>
        <taxon>Euplotida</taxon>
        <taxon>Euplotidae</taxon>
        <taxon>Moneuplotes</taxon>
    </lineage>
</organism>
<dbReference type="EMBL" id="CAMPGE010007551">
    <property type="protein sequence ID" value="CAI2366467.1"/>
    <property type="molecule type" value="Genomic_DNA"/>
</dbReference>
<evidence type="ECO:0000313" key="3">
    <source>
        <dbReference type="Proteomes" id="UP001295684"/>
    </source>
</evidence>
<accession>A0AAD1UCS1</accession>
<evidence type="ECO:0000313" key="2">
    <source>
        <dbReference type="EMBL" id="CAI2366467.1"/>
    </source>
</evidence>
<keyword evidence="3" id="KW-1185">Reference proteome</keyword>
<keyword evidence="1" id="KW-1133">Transmembrane helix</keyword>
<name>A0AAD1UCS1_EUPCR</name>
<sequence>MPLLFQEFSFEPIWMFLQSLDRFKFVQLILSFCFLALIVLLNILDGLILPSRFPLFWDLFEVCCCNDPFSLNFWGKPCSFKNFCCCFWLLAKVLVNTGSSQFFNKSVPNLESLCCIALDFNLGKLIDIFCCKALILRHTGCYINPTFSSCNSSLNTLHNLSTSLGLIDSSSLLKIIIHMRSAASMFAIMPSRRLRSNLDRSISLQGMLRSRNHWSLDQSSSSCGRVVIKNTK</sequence>
<comment type="caution">
    <text evidence="2">The sequence shown here is derived from an EMBL/GenBank/DDBJ whole genome shotgun (WGS) entry which is preliminary data.</text>
</comment>
<feature type="transmembrane region" description="Helical" evidence="1">
    <location>
        <begin position="25"/>
        <end position="44"/>
    </location>
</feature>
<keyword evidence="1" id="KW-0472">Membrane</keyword>
<gene>
    <name evidence="2" type="ORF">ECRASSUSDP1_LOCUS7740</name>
</gene>
<evidence type="ECO:0000256" key="1">
    <source>
        <dbReference type="SAM" id="Phobius"/>
    </source>
</evidence>
<dbReference type="AlphaFoldDB" id="A0AAD1UCS1"/>
<reference evidence="2" key="1">
    <citation type="submission" date="2023-07" db="EMBL/GenBank/DDBJ databases">
        <authorList>
            <consortium name="AG Swart"/>
            <person name="Singh M."/>
            <person name="Singh A."/>
            <person name="Seah K."/>
            <person name="Emmerich C."/>
        </authorList>
    </citation>
    <scope>NUCLEOTIDE SEQUENCE</scope>
    <source>
        <strain evidence="2">DP1</strain>
    </source>
</reference>
<dbReference type="Proteomes" id="UP001295684">
    <property type="component" value="Unassembled WGS sequence"/>
</dbReference>
<keyword evidence="1" id="KW-0812">Transmembrane</keyword>
<protein>
    <submittedName>
        <fullName evidence="2">Uncharacterized protein</fullName>
    </submittedName>
</protein>
<proteinExistence type="predicted"/>